<organism evidence="1">
    <name type="scientific">freshwater sediment metagenome</name>
    <dbReference type="NCBI Taxonomy" id="556182"/>
    <lineage>
        <taxon>unclassified sequences</taxon>
        <taxon>metagenomes</taxon>
        <taxon>ecological metagenomes</taxon>
    </lineage>
</organism>
<dbReference type="AlphaFoldDB" id="A0AA48M7Q9"/>
<accession>A0AA48M7Q9</accession>
<sequence>MRNRKDVIDFLTSHSAVMIPLQGKKPRFDDWPNFIESHPDALDSESIDNIGVVLGDASKGIVDVDIDRPSALPLAEFFLPKTGMIFGRKSEKQSPR</sequence>
<dbReference type="EMBL" id="OY288114">
    <property type="protein sequence ID" value="CAJ0892336.1"/>
    <property type="molecule type" value="Genomic_DNA"/>
</dbReference>
<reference evidence="1" key="1">
    <citation type="submission" date="2023-07" db="EMBL/GenBank/DDBJ databases">
        <authorList>
            <person name="Pelsma A.J. K."/>
        </authorList>
    </citation>
    <scope>NUCLEOTIDE SEQUENCE</scope>
</reference>
<gene>
    <name evidence="1" type="ORF">AMST5_04212</name>
</gene>
<evidence type="ECO:0008006" key="2">
    <source>
        <dbReference type="Google" id="ProtNLM"/>
    </source>
</evidence>
<evidence type="ECO:0000313" key="1">
    <source>
        <dbReference type="EMBL" id="CAJ0892336.1"/>
    </source>
</evidence>
<name>A0AA48M7Q9_9ZZZZ</name>
<proteinExistence type="predicted"/>
<protein>
    <recommendedName>
        <fullName evidence="2">DNA primase/polymerase bifunctional N-terminal domain-containing protein</fullName>
    </recommendedName>
</protein>